<dbReference type="PRINTS" id="PR00830">
    <property type="entry name" value="ENDOLAPTASE"/>
</dbReference>
<sequence>PDALRDRMEIIPLEGYTEQEKVIIAFRYLIPRQTTENGLDAGDNIHFSDESVRFLIRRYTREAGVRNLEREIGTVCRKQARRIAEGKPEKMEVTPEVVERELGAPRFHTDTEIAERTRRPGVAVGLAWTPVGGDILFIEAGRMPGGSKGLIMTGQLGPVMQESVQAALTWVRGNAAHYEIDPELFRASDIHIHVPAGAIPKDGPSAGVTMAAALVSMLTGRLLRANLAMTGEITLTGQVLPVGGIKEKVLAAKRGGVHEVILPFENEVNVREDLKTEHIADMKIDFVKTAEEAMVLALEPKS</sequence>
<evidence type="ECO:0000256" key="6">
    <source>
        <dbReference type="PROSITE-ProRule" id="PRU01122"/>
    </source>
</evidence>
<proteinExistence type="inferred from homology"/>
<dbReference type="Pfam" id="PF05362">
    <property type="entry name" value="Lon_C"/>
    <property type="match status" value="1"/>
</dbReference>
<dbReference type="PROSITE" id="PS01046">
    <property type="entry name" value="LON_SER"/>
    <property type="match status" value="1"/>
</dbReference>
<dbReference type="SUPFAM" id="SSF54211">
    <property type="entry name" value="Ribosomal protein S5 domain 2-like"/>
    <property type="match status" value="1"/>
</dbReference>
<dbReference type="InterPro" id="IPR027417">
    <property type="entry name" value="P-loop_NTPase"/>
</dbReference>
<comment type="catalytic activity">
    <reaction evidence="6">
        <text>Hydrolysis of proteins in presence of ATP.</text>
        <dbReference type="EC" id="3.4.21.53"/>
    </reaction>
</comment>
<dbReference type="Proteomes" id="UP000567293">
    <property type="component" value="Unassembled WGS sequence"/>
</dbReference>
<dbReference type="GO" id="GO:0030163">
    <property type="term" value="P:protein catabolic process"/>
    <property type="evidence" value="ECO:0007669"/>
    <property type="project" value="InterPro"/>
</dbReference>
<dbReference type="Pfam" id="PF22667">
    <property type="entry name" value="Lon_lid"/>
    <property type="match status" value="1"/>
</dbReference>
<protein>
    <recommendedName>
        <fullName evidence="6">endopeptidase La</fullName>
        <ecNumber evidence="6">3.4.21.53</ecNumber>
    </recommendedName>
</protein>
<evidence type="ECO:0000256" key="2">
    <source>
        <dbReference type="ARBA" id="ARBA00022741"/>
    </source>
</evidence>
<evidence type="ECO:0000259" key="7">
    <source>
        <dbReference type="PROSITE" id="PS51786"/>
    </source>
</evidence>
<dbReference type="InterPro" id="IPR008269">
    <property type="entry name" value="Lon_proteolytic"/>
</dbReference>
<dbReference type="InterPro" id="IPR020568">
    <property type="entry name" value="Ribosomal_Su5_D2-typ_SF"/>
</dbReference>
<evidence type="ECO:0000256" key="4">
    <source>
        <dbReference type="ARBA" id="ARBA00022825"/>
    </source>
</evidence>
<feature type="non-terminal residue" evidence="8">
    <location>
        <position position="1"/>
    </location>
</feature>
<organism evidence="8 9">
    <name type="scientific">Candidatus Acidiferrum panamense</name>
    <dbReference type="NCBI Taxonomy" id="2741543"/>
    <lineage>
        <taxon>Bacteria</taxon>
        <taxon>Pseudomonadati</taxon>
        <taxon>Acidobacteriota</taxon>
        <taxon>Terriglobia</taxon>
        <taxon>Candidatus Acidiferrales</taxon>
        <taxon>Candidatus Acidiferrum</taxon>
    </lineage>
</organism>
<dbReference type="InterPro" id="IPR008268">
    <property type="entry name" value="Peptidase_S16_AS"/>
</dbReference>
<accession>A0A7V8NLT8</accession>
<evidence type="ECO:0000256" key="3">
    <source>
        <dbReference type="ARBA" id="ARBA00022801"/>
    </source>
</evidence>
<dbReference type="InterPro" id="IPR027065">
    <property type="entry name" value="Lon_Prtase"/>
</dbReference>
<dbReference type="InterPro" id="IPR054594">
    <property type="entry name" value="Lon_lid"/>
</dbReference>
<dbReference type="PANTHER" id="PTHR10046">
    <property type="entry name" value="ATP DEPENDENT LON PROTEASE FAMILY MEMBER"/>
    <property type="match status" value="1"/>
</dbReference>
<comment type="caution">
    <text evidence="8">The sequence shown here is derived from an EMBL/GenBank/DDBJ whole genome shotgun (WGS) entry which is preliminary data.</text>
</comment>
<dbReference type="InterPro" id="IPR014721">
    <property type="entry name" value="Ribsml_uS5_D2-typ_fold_subgr"/>
</dbReference>
<evidence type="ECO:0000256" key="5">
    <source>
        <dbReference type="ARBA" id="ARBA00022840"/>
    </source>
</evidence>
<dbReference type="PROSITE" id="PS51786">
    <property type="entry name" value="LON_PROTEOLYTIC"/>
    <property type="match status" value="1"/>
</dbReference>
<dbReference type="EC" id="3.4.21.53" evidence="6"/>
<gene>
    <name evidence="8" type="ORF">HRJ53_00595</name>
</gene>
<evidence type="ECO:0000313" key="8">
    <source>
        <dbReference type="EMBL" id="MBA0083472.1"/>
    </source>
</evidence>
<dbReference type="GO" id="GO:0006508">
    <property type="term" value="P:proteolysis"/>
    <property type="evidence" value="ECO:0007669"/>
    <property type="project" value="UniProtKB-KW"/>
</dbReference>
<dbReference type="GO" id="GO:0004252">
    <property type="term" value="F:serine-type endopeptidase activity"/>
    <property type="evidence" value="ECO:0007669"/>
    <property type="project" value="UniProtKB-UniRule"/>
</dbReference>
<dbReference type="AlphaFoldDB" id="A0A7V8NLT8"/>
<dbReference type="EMBL" id="JACDQQ010000061">
    <property type="protein sequence ID" value="MBA0083472.1"/>
    <property type="molecule type" value="Genomic_DNA"/>
</dbReference>
<comment type="similarity">
    <text evidence="6">Belongs to the peptidase S16 family.</text>
</comment>
<dbReference type="Gene3D" id="1.10.8.60">
    <property type="match status" value="1"/>
</dbReference>
<dbReference type="Gene3D" id="3.30.230.10">
    <property type="match status" value="1"/>
</dbReference>
<dbReference type="GO" id="GO:0005524">
    <property type="term" value="F:ATP binding"/>
    <property type="evidence" value="ECO:0007669"/>
    <property type="project" value="UniProtKB-KW"/>
</dbReference>
<keyword evidence="5" id="KW-0067">ATP-binding</keyword>
<feature type="active site" evidence="6">
    <location>
        <position position="205"/>
    </location>
</feature>
<feature type="active site" evidence="6">
    <location>
        <position position="248"/>
    </location>
</feature>
<dbReference type="GO" id="GO:0004176">
    <property type="term" value="F:ATP-dependent peptidase activity"/>
    <property type="evidence" value="ECO:0007669"/>
    <property type="project" value="UniProtKB-UniRule"/>
</dbReference>
<keyword evidence="1 6" id="KW-0645">Protease</keyword>
<keyword evidence="2" id="KW-0547">Nucleotide-binding</keyword>
<name>A0A7V8NLT8_9BACT</name>
<dbReference type="SUPFAM" id="SSF52540">
    <property type="entry name" value="P-loop containing nucleoside triphosphate hydrolases"/>
    <property type="match status" value="1"/>
</dbReference>
<evidence type="ECO:0000256" key="1">
    <source>
        <dbReference type="ARBA" id="ARBA00022670"/>
    </source>
</evidence>
<feature type="domain" description="Lon proteolytic" evidence="7">
    <location>
        <begin position="117"/>
        <end position="300"/>
    </location>
</feature>
<reference evidence="8" key="1">
    <citation type="submission" date="2020-06" db="EMBL/GenBank/DDBJ databases">
        <title>Legume-microbial interactions unlock mineral nutrients during tropical forest succession.</title>
        <authorList>
            <person name="Epihov D.Z."/>
        </authorList>
    </citation>
    <scope>NUCLEOTIDE SEQUENCE [LARGE SCALE GENOMIC DNA]</scope>
    <source>
        <strain evidence="8">Pan2503</strain>
    </source>
</reference>
<keyword evidence="4 6" id="KW-0720">Serine protease</keyword>
<keyword evidence="9" id="KW-1185">Reference proteome</keyword>
<keyword evidence="3 6" id="KW-0378">Hydrolase</keyword>
<evidence type="ECO:0000313" key="9">
    <source>
        <dbReference type="Proteomes" id="UP000567293"/>
    </source>
</evidence>